<comment type="caution">
    <text evidence="1">The sequence shown here is derived from an EMBL/GenBank/DDBJ whole genome shotgun (WGS) entry which is preliminary data.</text>
</comment>
<proteinExistence type="predicted"/>
<sequence length="96" mass="10999">MYSGVNLCASLFCLPCRDQSRSSDGRSLLCFLIWAPRRPWLSDSLRAPISLARWDLVLLMELPSCRRAPSSHTGLSRPRDQLHWFRCGPRLQRGCP</sequence>
<name>A0AAV7VRF9_PLEWA</name>
<dbReference type="AlphaFoldDB" id="A0AAV7VRF9"/>
<dbReference type="Proteomes" id="UP001066276">
    <property type="component" value="Chromosome 2_1"/>
</dbReference>
<evidence type="ECO:0000313" key="2">
    <source>
        <dbReference type="Proteomes" id="UP001066276"/>
    </source>
</evidence>
<reference evidence="1" key="1">
    <citation type="journal article" date="2022" name="bioRxiv">
        <title>Sequencing and chromosome-scale assembly of the giantPleurodeles waltlgenome.</title>
        <authorList>
            <person name="Brown T."/>
            <person name="Elewa A."/>
            <person name="Iarovenko S."/>
            <person name="Subramanian E."/>
            <person name="Araus A.J."/>
            <person name="Petzold A."/>
            <person name="Susuki M."/>
            <person name="Suzuki K.-i.T."/>
            <person name="Hayashi T."/>
            <person name="Toyoda A."/>
            <person name="Oliveira C."/>
            <person name="Osipova E."/>
            <person name="Leigh N.D."/>
            <person name="Simon A."/>
            <person name="Yun M.H."/>
        </authorList>
    </citation>
    <scope>NUCLEOTIDE SEQUENCE</scope>
    <source>
        <strain evidence="1">20211129_DDA</strain>
        <tissue evidence="1">Liver</tissue>
    </source>
</reference>
<dbReference type="EMBL" id="JANPWB010000003">
    <property type="protein sequence ID" value="KAJ1203279.1"/>
    <property type="molecule type" value="Genomic_DNA"/>
</dbReference>
<gene>
    <name evidence="1" type="ORF">NDU88_007067</name>
</gene>
<protein>
    <submittedName>
        <fullName evidence="1">Uncharacterized protein</fullName>
    </submittedName>
</protein>
<evidence type="ECO:0000313" key="1">
    <source>
        <dbReference type="EMBL" id="KAJ1203279.1"/>
    </source>
</evidence>
<accession>A0AAV7VRF9</accession>
<keyword evidence="2" id="KW-1185">Reference proteome</keyword>
<organism evidence="1 2">
    <name type="scientific">Pleurodeles waltl</name>
    <name type="common">Iberian ribbed newt</name>
    <dbReference type="NCBI Taxonomy" id="8319"/>
    <lineage>
        <taxon>Eukaryota</taxon>
        <taxon>Metazoa</taxon>
        <taxon>Chordata</taxon>
        <taxon>Craniata</taxon>
        <taxon>Vertebrata</taxon>
        <taxon>Euteleostomi</taxon>
        <taxon>Amphibia</taxon>
        <taxon>Batrachia</taxon>
        <taxon>Caudata</taxon>
        <taxon>Salamandroidea</taxon>
        <taxon>Salamandridae</taxon>
        <taxon>Pleurodelinae</taxon>
        <taxon>Pleurodeles</taxon>
    </lineage>
</organism>